<dbReference type="Proteomes" id="UP000029549">
    <property type="component" value="Unassembled WGS sequence"/>
</dbReference>
<dbReference type="RefSeq" id="WP_034394721.1">
    <property type="nucleotide sequence ID" value="NZ_AWTM01000098.1"/>
</dbReference>
<accession>A0A0E3CET9</accession>
<keyword evidence="2" id="KW-1185">Reference proteome</keyword>
<organism evidence="1 2">
    <name type="scientific">Comamonas thiooxydans</name>
    <dbReference type="NCBI Taxonomy" id="363952"/>
    <lineage>
        <taxon>Bacteria</taxon>
        <taxon>Pseudomonadati</taxon>
        <taxon>Pseudomonadota</taxon>
        <taxon>Betaproteobacteria</taxon>
        <taxon>Burkholderiales</taxon>
        <taxon>Comamonadaceae</taxon>
        <taxon>Comamonas</taxon>
    </lineage>
</organism>
<dbReference type="EMBL" id="AWTP01000122">
    <property type="protein sequence ID" value="KGH08716.1"/>
    <property type="molecule type" value="Genomic_DNA"/>
</dbReference>
<gene>
    <name evidence="1" type="ORF">P608_17505</name>
</gene>
<name>A0A0E3CET9_9BURK</name>
<sequence length="155" mass="17465">MATTMEIINATELRLRAKLPGLAVEYFPEKPGDYRLNHPKGALLISYAGSRYDETKDISYVAQPRALRLAITVMMRQLHGRNGAVEAVDLVRRALLGWRPPDCRKAQITTDKYLGETAGIWQYAVDFTAQSMVVEDTEVNTEEPLTQVTYEESDT</sequence>
<comment type="caution">
    <text evidence="1">The sequence shown here is derived from an EMBL/GenBank/DDBJ whole genome shotgun (WGS) entry which is preliminary data.</text>
</comment>
<dbReference type="Gene3D" id="3.30.2000.10">
    <property type="entry name" value="Phage tail protein-like"/>
    <property type="match status" value="1"/>
</dbReference>
<evidence type="ECO:0000313" key="2">
    <source>
        <dbReference type="Proteomes" id="UP000029549"/>
    </source>
</evidence>
<reference evidence="1 2" key="1">
    <citation type="submission" date="2013-09" db="EMBL/GenBank/DDBJ databases">
        <title>High correlation between genotypes and phenotypes of environmental bacteria Comamonas testosteroni strains.</title>
        <authorList>
            <person name="Liu L."/>
            <person name="Zhu W."/>
            <person name="Xia X."/>
            <person name="Xu B."/>
            <person name="Luo M."/>
            <person name="Wang G."/>
        </authorList>
    </citation>
    <scope>NUCLEOTIDE SEQUENCE [LARGE SCALE GENOMIC DNA]</scope>
    <source>
        <strain evidence="1 2">DF2</strain>
    </source>
</reference>
<dbReference type="AlphaFoldDB" id="A0A0E3CET9"/>
<dbReference type="Pfam" id="PF09646">
    <property type="entry name" value="Gp37"/>
    <property type="match status" value="1"/>
</dbReference>
<dbReference type="InterPro" id="IPR035934">
    <property type="entry name" value="Phage_tail_protein-like_sf"/>
</dbReference>
<proteinExistence type="predicted"/>
<dbReference type="InterPro" id="IPR038042">
    <property type="entry name" value="Gp37-like"/>
</dbReference>
<evidence type="ECO:0008006" key="3">
    <source>
        <dbReference type="Google" id="ProtNLM"/>
    </source>
</evidence>
<protein>
    <recommendedName>
        <fullName evidence="3">Gp37 protein</fullName>
    </recommendedName>
</protein>
<evidence type="ECO:0000313" key="1">
    <source>
        <dbReference type="EMBL" id="KGH08716.1"/>
    </source>
</evidence>
<dbReference type="SUPFAM" id="SSF143749">
    <property type="entry name" value="Phage tail protein-like"/>
    <property type="match status" value="1"/>
</dbReference>
<dbReference type="InterPro" id="IPR018602">
    <property type="entry name" value="Gp37/STM4215"/>
</dbReference>